<reference evidence="4 5" key="1">
    <citation type="submission" date="2014-07" db="EMBL/GenBank/DDBJ databases">
        <title>Porphyromonadaceae bacterium OUH 334697 = ATCC BAA-2682 = DSM 28341 draft genome.</title>
        <authorList>
            <person name="Sydenham T.V."/>
            <person name="Hasman H."/>
            <person name="Justesen U.S."/>
        </authorList>
    </citation>
    <scope>NUCLEOTIDE SEQUENCE [LARGE SCALE GENOMIC DNA]</scope>
    <source>
        <strain evidence="4 5">OUH 334697</strain>
    </source>
</reference>
<dbReference type="InterPro" id="IPR000667">
    <property type="entry name" value="Peptidase_S13"/>
</dbReference>
<sequence length="459" mass="50619">MPKRILYTLLFCGLIVFPLSAQVDSALQKLLSTPGLKHAAIGISVKRVGDQKIISAYRSETALIPASVTKLFCTALSLQKVGPAYTFSTPVTYTGELANGILKGNIVIEAGGDPCLDSRYFPARRFMDTLIQAIKILGIHRIVGTVVIREQARVEIPGSWLWEDIANYYGALYHSFNYRDNLYTVTLRPERTAGMAKIISVVPSINVEFVNRVTVSDLKKEEVWIYGGPYTGKLLLKGNITAKSSSFEVKGAMHRPAETFCDELKRRLRRQGIAISDTSVSGDSVHPLHTFISPTVEEIVFYTNKRSINLFAEALGKLVSSDRFEQEVKERLAGMAIDTAGIILKDASGLSMQNAVPAEVFTDLLLWSRLHLGKSFWASLPEGGVDGGLVIYADHPVLRNNLRAKTGSFTGVRTLSGFLKTRNGQELAFTVLINHYTCTPKELQEAVRNFLVDTSKGLE</sequence>
<evidence type="ECO:0008006" key="6">
    <source>
        <dbReference type="Google" id="ProtNLM"/>
    </source>
</evidence>
<keyword evidence="2" id="KW-0378">Hydrolase</keyword>
<comment type="caution">
    <text evidence="4">The sequence shown here is derived from an EMBL/GenBank/DDBJ whole genome shotgun (WGS) entry which is preliminary data.</text>
</comment>
<organism evidence="4 5">
    <name type="scientific">Sanguibacteroides justesenii</name>
    <dbReference type="NCBI Taxonomy" id="1547597"/>
    <lineage>
        <taxon>Bacteria</taxon>
        <taxon>Pseudomonadati</taxon>
        <taxon>Bacteroidota</taxon>
        <taxon>Bacteroidia</taxon>
        <taxon>Bacteroidales</taxon>
        <taxon>Porphyromonadaceae</taxon>
        <taxon>Sanguibacteroides</taxon>
    </lineage>
</organism>
<dbReference type="PRINTS" id="PR00922">
    <property type="entry name" value="DADACBPTASE3"/>
</dbReference>
<dbReference type="EMBL" id="JPIT01000031">
    <property type="protein sequence ID" value="KIO43794.1"/>
    <property type="molecule type" value="Genomic_DNA"/>
</dbReference>
<evidence type="ECO:0000256" key="1">
    <source>
        <dbReference type="ARBA" id="ARBA00006096"/>
    </source>
</evidence>
<keyword evidence="3" id="KW-0732">Signal</keyword>
<dbReference type="AlphaFoldDB" id="A0AB34R831"/>
<evidence type="ECO:0000313" key="5">
    <source>
        <dbReference type="Proteomes" id="UP000031937"/>
    </source>
</evidence>
<dbReference type="RefSeq" id="WP_041503974.1">
    <property type="nucleotide sequence ID" value="NZ_JPIT01000031.1"/>
</dbReference>
<name>A0AB34R831_9PORP</name>
<comment type="similarity">
    <text evidence="1">Belongs to the peptidase S13 family.</text>
</comment>
<evidence type="ECO:0000313" key="4">
    <source>
        <dbReference type="EMBL" id="KIO43794.1"/>
    </source>
</evidence>
<dbReference type="Gene3D" id="3.50.80.20">
    <property type="entry name" value="D-Ala-D-Ala carboxypeptidase C, peptidase S13"/>
    <property type="match status" value="1"/>
</dbReference>
<evidence type="ECO:0000256" key="3">
    <source>
        <dbReference type="SAM" id="SignalP"/>
    </source>
</evidence>
<protein>
    <recommendedName>
        <fullName evidence="6">D-alanyl-D-alanine carboxypeptidase/D-alanyl-D-alanine-endopeptidase</fullName>
    </recommendedName>
</protein>
<feature type="signal peptide" evidence="3">
    <location>
        <begin position="1"/>
        <end position="21"/>
    </location>
</feature>
<dbReference type="SUPFAM" id="SSF56601">
    <property type="entry name" value="beta-lactamase/transpeptidase-like"/>
    <property type="match status" value="1"/>
</dbReference>
<dbReference type="PANTHER" id="PTHR30023:SF0">
    <property type="entry name" value="PENICILLIN-SENSITIVE CARBOXYPEPTIDASE A"/>
    <property type="match status" value="1"/>
</dbReference>
<dbReference type="PANTHER" id="PTHR30023">
    <property type="entry name" value="D-ALANYL-D-ALANINE CARBOXYPEPTIDASE"/>
    <property type="match status" value="1"/>
</dbReference>
<dbReference type="InterPro" id="IPR012338">
    <property type="entry name" value="Beta-lactam/transpept-like"/>
</dbReference>
<dbReference type="GO" id="GO:0004185">
    <property type="term" value="F:serine-type carboxypeptidase activity"/>
    <property type="evidence" value="ECO:0007669"/>
    <property type="project" value="InterPro"/>
</dbReference>
<dbReference type="Proteomes" id="UP000031937">
    <property type="component" value="Unassembled WGS sequence"/>
</dbReference>
<gene>
    <name evidence="4" type="ORF">IE90_11855</name>
</gene>
<dbReference type="NCBIfam" id="TIGR00666">
    <property type="entry name" value="PBP4"/>
    <property type="match status" value="1"/>
</dbReference>
<proteinExistence type="inferred from homology"/>
<evidence type="ECO:0000256" key="2">
    <source>
        <dbReference type="ARBA" id="ARBA00022801"/>
    </source>
</evidence>
<dbReference type="GO" id="GO:0006508">
    <property type="term" value="P:proteolysis"/>
    <property type="evidence" value="ECO:0007669"/>
    <property type="project" value="InterPro"/>
</dbReference>
<dbReference type="GO" id="GO:0000270">
    <property type="term" value="P:peptidoglycan metabolic process"/>
    <property type="evidence" value="ECO:0007669"/>
    <property type="project" value="TreeGrafter"/>
</dbReference>
<dbReference type="Gene3D" id="3.40.710.10">
    <property type="entry name" value="DD-peptidase/beta-lactamase superfamily"/>
    <property type="match status" value="1"/>
</dbReference>
<feature type="chain" id="PRO_5044319028" description="D-alanyl-D-alanine carboxypeptidase/D-alanyl-D-alanine-endopeptidase" evidence="3">
    <location>
        <begin position="22"/>
        <end position="459"/>
    </location>
</feature>
<accession>A0AB34R831</accession>
<dbReference type="Pfam" id="PF02113">
    <property type="entry name" value="Peptidase_S13"/>
    <property type="match status" value="1"/>
</dbReference>